<organism evidence="1 2">
    <name type="scientific">Stackebrandtia albiflava</name>
    <dbReference type="NCBI Taxonomy" id="406432"/>
    <lineage>
        <taxon>Bacteria</taxon>
        <taxon>Bacillati</taxon>
        <taxon>Actinomycetota</taxon>
        <taxon>Actinomycetes</taxon>
        <taxon>Glycomycetales</taxon>
        <taxon>Glycomycetaceae</taxon>
        <taxon>Stackebrandtia</taxon>
    </lineage>
</organism>
<protein>
    <submittedName>
        <fullName evidence="1">FxLD family lantipeptide</fullName>
    </submittedName>
</protein>
<dbReference type="OrthoDB" id="3401898at2"/>
<dbReference type="InterPro" id="IPR027575">
    <property type="entry name" value="LD_lanti_pre"/>
</dbReference>
<gene>
    <name evidence="1" type="ORF">LX16_4875</name>
</gene>
<accession>A0A562UQ14</accession>
<sequence>MSDTMLADLQPSISFDDDFTLNLTVVESLEPIAQLRCDTSDGCGSTCATSACNSATNNPF</sequence>
<evidence type="ECO:0000313" key="1">
    <source>
        <dbReference type="EMBL" id="TWJ07715.1"/>
    </source>
</evidence>
<dbReference type="Proteomes" id="UP000321617">
    <property type="component" value="Unassembled WGS sequence"/>
</dbReference>
<dbReference type="RefSeq" id="WP_147143817.1">
    <property type="nucleotide sequence ID" value="NZ_BAABIJ010000006.1"/>
</dbReference>
<dbReference type="AlphaFoldDB" id="A0A562UQ14"/>
<reference evidence="1 2" key="1">
    <citation type="journal article" date="2013" name="Stand. Genomic Sci.">
        <title>Genomic Encyclopedia of Type Strains, Phase I: The one thousand microbial genomes (KMG-I) project.</title>
        <authorList>
            <person name="Kyrpides N.C."/>
            <person name="Woyke T."/>
            <person name="Eisen J.A."/>
            <person name="Garrity G."/>
            <person name="Lilburn T.G."/>
            <person name="Beck B.J."/>
            <person name="Whitman W.B."/>
            <person name="Hugenholtz P."/>
            <person name="Klenk H.P."/>
        </authorList>
    </citation>
    <scope>NUCLEOTIDE SEQUENCE [LARGE SCALE GENOMIC DNA]</scope>
    <source>
        <strain evidence="1 2">DSM 45044</strain>
    </source>
</reference>
<proteinExistence type="predicted"/>
<name>A0A562UQ14_9ACTN</name>
<dbReference type="EMBL" id="VLLL01000010">
    <property type="protein sequence ID" value="TWJ07715.1"/>
    <property type="molecule type" value="Genomic_DNA"/>
</dbReference>
<evidence type="ECO:0000313" key="2">
    <source>
        <dbReference type="Proteomes" id="UP000321617"/>
    </source>
</evidence>
<comment type="caution">
    <text evidence="1">The sequence shown here is derived from an EMBL/GenBank/DDBJ whole genome shotgun (WGS) entry which is preliminary data.</text>
</comment>
<dbReference type="NCBIfam" id="TIGR04363">
    <property type="entry name" value="LD_lanti_pre"/>
    <property type="match status" value="1"/>
</dbReference>
<keyword evidence="2" id="KW-1185">Reference proteome</keyword>